<feature type="transmembrane region" description="Helical" evidence="8">
    <location>
        <begin position="219"/>
        <end position="245"/>
    </location>
</feature>
<name>R4PWF7_9BACT</name>
<evidence type="ECO:0000256" key="6">
    <source>
        <dbReference type="ARBA" id="ARBA00022989"/>
    </source>
</evidence>
<dbReference type="KEGG" id="saal:L336_0379"/>
<dbReference type="InterPro" id="IPR051449">
    <property type="entry name" value="ABC-2_transporter_component"/>
</dbReference>
<keyword evidence="3" id="KW-0813">Transport</keyword>
<evidence type="ECO:0000313" key="11">
    <source>
        <dbReference type="Proteomes" id="UP000013893"/>
    </source>
</evidence>
<comment type="similarity">
    <text evidence="2">Belongs to the ABC-2 integral membrane protein family.</text>
</comment>
<dbReference type="AlphaFoldDB" id="R4PWF7"/>
<dbReference type="PATRIC" id="fig|1332188.3.peg.373"/>
<keyword evidence="7 8" id="KW-0472">Membrane</keyword>
<evidence type="ECO:0000256" key="7">
    <source>
        <dbReference type="ARBA" id="ARBA00023136"/>
    </source>
</evidence>
<organism evidence="10 11">
    <name type="scientific">Candidatus Saccharimonas aalborgensis</name>
    <dbReference type="NCBI Taxonomy" id="1332188"/>
    <lineage>
        <taxon>Bacteria</taxon>
        <taxon>Candidatus Saccharimonadota</taxon>
        <taxon>Candidatus Saccharimonadia</taxon>
        <taxon>Candidatus Saccharimonadales</taxon>
        <taxon>Candidatus Saccharimonadaceae</taxon>
        <taxon>Candidatus Saccharimonas</taxon>
    </lineage>
</organism>
<dbReference type="PANTHER" id="PTHR30294">
    <property type="entry name" value="MEMBRANE COMPONENT OF ABC TRANSPORTER YHHJ-RELATED"/>
    <property type="match status" value="1"/>
</dbReference>
<dbReference type="OrthoDB" id="9788252at2"/>
<keyword evidence="4" id="KW-1003">Cell membrane</keyword>
<dbReference type="RefSeq" id="WP_015641537.1">
    <property type="nucleotide sequence ID" value="NC_021219.1"/>
</dbReference>
<evidence type="ECO:0000256" key="2">
    <source>
        <dbReference type="ARBA" id="ARBA00007783"/>
    </source>
</evidence>
<dbReference type="PROSITE" id="PS51012">
    <property type="entry name" value="ABC_TM2"/>
    <property type="match status" value="1"/>
</dbReference>
<protein>
    <submittedName>
        <fullName evidence="10">Putative ABC-2 type transporter</fullName>
    </submittedName>
</protein>
<proteinExistence type="inferred from homology"/>
<reference evidence="10 11" key="1">
    <citation type="journal article" date="2013" name="Nat. Biotechnol.">
        <title>Genome sequences of rare, uncultured bacteria obtained by differential coverage binning of multiple metagenomes.</title>
        <authorList>
            <person name="Albertsen M."/>
            <person name="Hugenholtz P."/>
            <person name="Skarshewski A."/>
            <person name="Nielsen K.L."/>
            <person name="Tyson G.W."/>
            <person name="Nielsen P.H."/>
        </authorList>
    </citation>
    <scope>NUCLEOTIDE SEQUENCE [LARGE SCALE GENOMIC DNA]</scope>
    <source>
        <strain evidence="10">TM71</strain>
    </source>
</reference>
<feature type="transmembrane region" description="Helical" evidence="8">
    <location>
        <begin position="175"/>
        <end position="198"/>
    </location>
</feature>
<dbReference type="STRING" id="1332188.L336_0379"/>
<dbReference type="EMBL" id="CP005957">
    <property type="protein sequence ID" value="AGL62087.1"/>
    <property type="molecule type" value="Genomic_DNA"/>
</dbReference>
<dbReference type="InterPro" id="IPR013525">
    <property type="entry name" value="ABC2_TM"/>
</dbReference>
<keyword evidence="6 8" id="KW-1133">Transmembrane helix</keyword>
<feature type="transmembrane region" description="Helical" evidence="8">
    <location>
        <begin position="257"/>
        <end position="276"/>
    </location>
</feature>
<evidence type="ECO:0000256" key="1">
    <source>
        <dbReference type="ARBA" id="ARBA00004651"/>
    </source>
</evidence>
<comment type="subcellular location">
    <subcellularLocation>
        <location evidence="1">Cell membrane</location>
        <topology evidence="1">Multi-pass membrane protein</topology>
    </subcellularLocation>
</comment>
<dbReference type="GO" id="GO:0005886">
    <property type="term" value="C:plasma membrane"/>
    <property type="evidence" value="ECO:0007669"/>
    <property type="project" value="UniProtKB-SubCell"/>
</dbReference>
<feature type="transmembrane region" description="Helical" evidence="8">
    <location>
        <begin position="346"/>
        <end position="365"/>
    </location>
</feature>
<dbReference type="HOGENOM" id="CLU_039483_0_0_0"/>
<evidence type="ECO:0000259" key="9">
    <source>
        <dbReference type="PROSITE" id="PS51012"/>
    </source>
</evidence>
<evidence type="ECO:0000256" key="4">
    <source>
        <dbReference type="ARBA" id="ARBA00022475"/>
    </source>
</evidence>
<dbReference type="GO" id="GO:0140359">
    <property type="term" value="F:ABC-type transporter activity"/>
    <property type="evidence" value="ECO:0007669"/>
    <property type="project" value="InterPro"/>
</dbReference>
<feature type="domain" description="ABC transmembrane type-2" evidence="9">
    <location>
        <begin position="137"/>
        <end position="367"/>
    </location>
</feature>
<keyword evidence="5 8" id="KW-0812">Transmembrane</keyword>
<feature type="transmembrane region" description="Helical" evidence="8">
    <location>
        <begin position="24"/>
        <end position="44"/>
    </location>
</feature>
<dbReference type="Proteomes" id="UP000013893">
    <property type="component" value="Chromosome"/>
</dbReference>
<evidence type="ECO:0000313" key="10">
    <source>
        <dbReference type="EMBL" id="AGL62087.1"/>
    </source>
</evidence>
<dbReference type="Pfam" id="PF12698">
    <property type="entry name" value="ABC2_membrane_3"/>
    <property type="match status" value="1"/>
</dbReference>
<dbReference type="PANTHER" id="PTHR30294:SF38">
    <property type="entry name" value="TRANSPORT PERMEASE PROTEIN"/>
    <property type="match status" value="1"/>
</dbReference>
<sequence length="367" mass="41020">MKRYMQAVFGLFVAFQKRFMRDKVSLFFTFLFPLIFLFIFGVIFNNDSVSFRIAILDHANNSFSKEFTTSVGENSAFKVNKDITTIESAKQKMSRGEIDSIVELPESFGAINEARVPSGTMNVYYQKGSDQSGKTVSAVMQQILDEINRKLGRPDAALKVSEKATDTAGLNNFDYTFSGLLGFSLMSMGIFGLANAMPQQKQRGSYKRLFAAPFTSGQLILANAIHFILIAMLSLATVIIMGLLVFKFNMRGDWMSFWLFALLSGAMTVGFGLLIGSLAKNEDQAAPLANLISFPMMFLSGSFFPRFMYPEWLQGVSSYVPLTPVIDGFRRIMTENASLISLLPEIGLIAAWMFIAYIIAIKFFTWE</sequence>
<gene>
    <name evidence="10" type="ORF">L336_0379</name>
</gene>
<keyword evidence="11" id="KW-1185">Reference proteome</keyword>
<dbReference type="Gene3D" id="3.40.1710.10">
    <property type="entry name" value="abc type-2 transporter like domain"/>
    <property type="match status" value="1"/>
</dbReference>
<evidence type="ECO:0000256" key="5">
    <source>
        <dbReference type="ARBA" id="ARBA00022692"/>
    </source>
</evidence>
<accession>R4PWF7</accession>
<dbReference type="InterPro" id="IPR047817">
    <property type="entry name" value="ABC2_TM_bact-type"/>
</dbReference>
<evidence type="ECO:0000256" key="8">
    <source>
        <dbReference type="SAM" id="Phobius"/>
    </source>
</evidence>
<evidence type="ECO:0000256" key="3">
    <source>
        <dbReference type="ARBA" id="ARBA00022448"/>
    </source>
</evidence>